<gene>
    <name evidence="2" type="ORF">BK699_10085</name>
</gene>
<sequence>MQFDKREKLNTKEAAKQLNIAESTLHKYVKDGLIKPVYDDWKQDGSRLFYADDIERLAESIKKPKGITISELAKKLGKTKTYIQKHIKLGNLLAEKIVYRGKQTFLIDSVEAKKFIEKVSVGSGSRHFINIDGKDYFLYQLLENRVTNSTARIIDIEIGKVLTDCNEVKDLEAILNEGFYPKVYIEKGRGFTTKKVVTFTFPLPQNFDDKIYNLIDWLYAYINGSNITIDIKEEKIIFTIKPIIISTQINNCQEEISFMKKFITEGSINVRDEKIILSSEWDGISFYLRHFEKEKLKKNARKKGISMEQLCEDLIRESLSKMETEE</sequence>
<dbReference type="GO" id="GO:0003677">
    <property type="term" value="F:DNA binding"/>
    <property type="evidence" value="ECO:0007669"/>
    <property type="project" value="UniProtKB-KW"/>
</dbReference>
<dbReference type="SMART" id="SM00422">
    <property type="entry name" value="HTH_MERR"/>
    <property type="match status" value="1"/>
</dbReference>
<evidence type="ECO:0000313" key="3">
    <source>
        <dbReference type="Proteomes" id="UP000195152"/>
    </source>
</evidence>
<reference evidence="2 3" key="1">
    <citation type="submission" date="2016-10" db="EMBL/GenBank/DDBJ databases">
        <title>Comparative genomics of Bacillus thuringiensis reveals a path to pathogens against multiple invertebrate hosts.</title>
        <authorList>
            <person name="Zheng J."/>
            <person name="Gao Q."/>
            <person name="Liu H."/>
            <person name="Peng D."/>
            <person name="Ruan L."/>
            <person name="Sun M."/>
        </authorList>
    </citation>
    <scope>NUCLEOTIDE SEQUENCE [LARGE SCALE GENOMIC DNA]</scope>
    <source>
        <strain evidence="2">BGSC 4AC1</strain>
    </source>
</reference>
<comment type="caution">
    <text evidence="2">The sequence shown here is derived from an EMBL/GenBank/DDBJ whole genome shotgun (WGS) entry which is preliminary data.</text>
</comment>
<evidence type="ECO:0000313" key="2">
    <source>
        <dbReference type="EMBL" id="OTW50884.1"/>
    </source>
</evidence>
<protein>
    <submittedName>
        <fullName evidence="2">DNA-binding protein</fullName>
    </submittedName>
</protein>
<dbReference type="Pfam" id="PF12728">
    <property type="entry name" value="HTH_17"/>
    <property type="match status" value="1"/>
</dbReference>
<dbReference type="InterPro" id="IPR041657">
    <property type="entry name" value="HTH_17"/>
</dbReference>
<dbReference type="InterPro" id="IPR000551">
    <property type="entry name" value="MerR-type_HTH_dom"/>
</dbReference>
<dbReference type="RefSeq" id="WP_001159019.1">
    <property type="nucleotide sequence ID" value="NZ_NFCF01000063.1"/>
</dbReference>
<name>A0A242WAQ9_BACTU</name>
<dbReference type="AlphaFoldDB" id="A0A242WAQ9"/>
<dbReference type="Gene3D" id="1.10.1660.10">
    <property type="match status" value="1"/>
</dbReference>
<proteinExistence type="predicted"/>
<accession>A0A242WAQ9</accession>
<dbReference type="SUPFAM" id="SSF46955">
    <property type="entry name" value="Putative DNA-binding domain"/>
    <property type="match status" value="1"/>
</dbReference>
<dbReference type="GO" id="GO:0006355">
    <property type="term" value="P:regulation of DNA-templated transcription"/>
    <property type="evidence" value="ECO:0007669"/>
    <property type="project" value="InterPro"/>
</dbReference>
<feature type="domain" description="HTH merR-type" evidence="1">
    <location>
        <begin position="9"/>
        <end position="79"/>
    </location>
</feature>
<dbReference type="Proteomes" id="UP000195152">
    <property type="component" value="Unassembled WGS sequence"/>
</dbReference>
<keyword evidence="2" id="KW-0238">DNA-binding</keyword>
<evidence type="ECO:0000259" key="1">
    <source>
        <dbReference type="SMART" id="SM00422"/>
    </source>
</evidence>
<dbReference type="EMBL" id="NFCF01000063">
    <property type="protein sequence ID" value="OTW50884.1"/>
    <property type="molecule type" value="Genomic_DNA"/>
</dbReference>
<organism evidence="2 3">
    <name type="scientific">Bacillus thuringiensis serovar mexicanensis</name>
    <dbReference type="NCBI Taxonomy" id="180868"/>
    <lineage>
        <taxon>Bacteria</taxon>
        <taxon>Bacillati</taxon>
        <taxon>Bacillota</taxon>
        <taxon>Bacilli</taxon>
        <taxon>Bacillales</taxon>
        <taxon>Bacillaceae</taxon>
        <taxon>Bacillus</taxon>
        <taxon>Bacillus cereus group</taxon>
    </lineage>
</organism>
<dbReference type="InterPro" id="IPR009061">
    <property type="entry name" value="DNA-bd_dom_put_sf"/>
</dbReference>